<dbReference type="AlphaFoldDB" id="A0A923MED1"/>
<reference evidence="1" key="1">
    <citation type="submission" date="2020-08" db="EMBL/GenBank/DDBJ databases">
        <title>Ramlibacter sp. GTP1 16S ribosomal RNA gene genome sequencing and assembly.</title>
        <authorList>
            <person name="Kang M."/>
        </authorList>
    </citation>
    <scope>NUCLEOTIDE SEQUENCE</scope>
    <source>
        <strain evidence="1">GTP1</strain>
    </source>
</reference>
<comment type="caution">
    <text evidence="1">The sequence shown here is derived from an EMBL/GenBank/DDBJ whole genome shotgun (WGS) entry which is preliminary data.</text>
</comment>
<gene>
    <name evidence="1" type="ORF">H8R02_26415</name>
</gene>
<dbReference type="InterPro" id="IPR021519">
    <property type="entry name" value="DUF3182"/>
</dbReference>
<protein>
    <submittedName>
        <fullName evidence="1">DUF3182 family protein</fullName>
    </submittedName>
</protein>
<evidence type="ECO:0000313" key="1">
    <source>
        <dbReference type="EMBL" id="MBC5768026.1"/>
    </source>
</evidence>
<keyword evidence="2" id="KW-1185">Reference proteome</keyword>
<dbReference type="Proteomes" id="UP000596827">
    <property type="component" value="Unassembled WGS sequence"/>
</dbReference>
<proteinExistence type="predicted"/>
<organism evidence="1 2">
    <name type="scientific">Ramlibacter albus</name>
    <dbReference type="NCBI Taxonomy" id="2079448"/>
    <lineage>
        <taxon>Bacteria</taxon>
        <taxon>Pseudomonadati</taxon>
        <taxon>Pseudomonadota</taxon>
        <taxon>Betaproteobacteria</taxon>
        <taxon>Burkholderiales</taxon>
        <taxon>Comamonadaceae</taxon>
        <taxon>Ramlibacter</taxon>
    </lineage>
</organism>
<evidence type="ECO:0000313" key="2">
    <source>
        <dbReference type="Proteomes" id="UP000596827"/>
    </source>
</evidence>
<dbReference type="Pfam" id="PF11379">
    <property type="entry name" value="DUF3182"/>
    <property type="match status" value="1"/>
</dbReference>
<sequence length="369" mass="38962">MQPQPQPGVVLALASEHPDELSEHQRCTLLGFVRQVAALRGERAGGFHHPGATHDERPFFVPQDTLTTEEAAALGIHGPQQLFGGVVPHAFVATKAISHALVDPGATCVHGWVHGLAAGIEACVLPGFTVFDQGDALTAGQRLLARGPVRLKPVRASGSRGQSVAQDDASLRRAVAQMDPHEIATHGLVVEVQVDELHTFSIGQVQVAGLTASYFGVQRSTRDNEGVSAYGGSSLTLVRGGYDALLALRPAPEVMHAIGQARCYDDAVSACYPGFHTSRSNCDVLLGRDASGTLLCGVLEPSWRVGGATGAELAALERFAADPGCKLVRASCHEVYGDSPEPPPSATVHYRGIDPRQGPLTKYTVLEDE</sequence>
<dbReference type="EMBL" id="JACORU010000014">
    <property type="protein sequence ID" value="MBC5768026.1"/>
    <property type="molecule type" value="Genomic_DNA"/>
</dbReference>
<dbReference type="SUPFAM" id="SSF56059">
    <property type="entry name" value="Glutathione synthetase ATP-binding domain-like"/>
    <property type="match status" value="1"/>
</dbReference>
<dbReference type="RefSeq" id="WP_187084515.1">
    <property type="nucleotide sequence ID" value="NZ_JACORU010000014.1"/>
</dbReference>
<accession>A0A923MED1</accession>
<name>A0A923MED1_9BURK</name>